<keyword evidence="1" id="KW-0812">Transmembrane</keyword>
<feature type="transmembrane region" description="Helical" evidence="1">
    <location>
        <begin position="6"/>
        <end position="24"/>
    </location>
</feature>
<name>A0A9X1FMM8_9FLAO</name>
<dbReference type="AlphaFoldDB" id="A0A9X1FMM8"/>
<protein>
    <submittedName>
        <fullName evidence="2">Cell division protein FtsQ/DivIB</fullName>
    </submittedName>
</protein>
<evidence type="ECO:0000313" key="3">
    <source>
        <dbReference type="Proteomes" id="UP001138686"/>
    </source>
</evidence>
<gene>
    <name evidence="2" type="ORF">KXJ69_01145</name>
</gene>
<dbReference type="EMBL" id="JAHWDP010000001">
    <property type="protein sequence ID" value="MBW2936689.1"/>
    <property type="molecule type" value="Genomic_DNA"/>
</dbReference>
<reference evidence="2" key="1">
    <citation type="submission" date="2021-07" db="EMBL/GenBank/DDBJ databases">
        <title>Aureisphaera sp. CAU 1614 isolated from sea sediment.</title>
        <authorList>
            <person name="Kim W."/>
        </authorList>
    </citation>
    <scope>NUCLEOTIDE SEQUENCE</scope>
    <source>
        <strain evidence="2">CAU 1614</strain>
    </source>
</reference>
<keyword evidence="2" id="KW-0132">Cell division</keyword>
<evidence type="ECO:0000256" key="1">
    <source>
        <dbReference type="SAM" id="Phobius"/>
    </source>
</evidence>
<comment type="caution">
    <text evidence="2">The sequence shown here is derived from an EMBL/GenBank/DDBJ whole genome shotgun (WGS) entry which is preliminary data.</text>
</comment>
<keyword evidence="1" id="KW-1133">Transmembrane helix</keyword>
<organism evidence="2 3">
    <name type="scientific">Halomarinibacterium sedimenti</name>
    <dbReference type="NCBI Taxonomy" id="2857106"/>
    <lineage>
        <taxon>Bacteria</taxon>
        <taxon>Pseudomonadati</taxon>
        <taxon>Bacteroidota</taxon>
        <taxon>Flavobacteriia</taxon>
        <taxon>Flavobacteriales</taxon>
        <taxon>Flavobacteriaceae</taxon>
        <taxon>Halomarinibacterium</taxon>
    </lineage>
</organism>
<dbReference type="Proteomes" id="UP001138686">
    <property type="component" value="Unassembled WGS sequence"/>
</dbReference>
<keyword evidence="1" id="KW-0472">Membrane</keyword>
<keyword evidence="2" id="KW-0131">Cell cycle</keyword>
<dbReference type="RefSeq" id="WP_219050502.1">
    <property type="nucleotide sequence ID" value="NZ_JAHWDP010000001.1"/>
</dbReference>
<proteinExistence type="predicted"/>
<keyword evidence="3" id="KW-1185">Reference proteome</keyword>
<accession>A0A9X1FMM8</accession>
<sequence>MKGAWGIIKLLFVIVLAGVMFGFARQRNNTRKISHIDVKFTDENNPFITLTAVNKLLIQNSDSVTSIPKETLVLKEMEERLLNNPMVRDAQVFITIDGGLGAKIEQRNPIARVVGSNHFYIDEDGKKMPLSSVYSARVPLITGSSKTDFTELTPLLLKLKNDAFMKQIVSGLHKNRNGTVELILRKEGFKIQFGDLKHIDKKIQNFKAFYQKAKKDKRLSAYNLVDLQFGSQVVATKK</sequence>
<evidence type="ECO:0000313" key="2">
    <source>
        <dbReference type="EMBL" id="MBW2936689.1"/>
    </source>
</evidence>
<dbReference type="GO" id="GO:0051301">
    <property type="term" value="P:cell division"/>
    <property type="evidence" value="ECO:0007669"/>
    <property type="project" value="UniProtKB-KW"/>
</dbReference>